<gene>
    <name evidence="3" type="ORF">EGH24_07055</name>
</gene>
<organism evidence="3 4">
    <name type="scientific">Halonotius terrestris</name>
    <dbReference type="NCBI Taxonomy" id="2487750"/>
    <lineage>
        <taxon>Archaea</taxon>
        <taxon>Methanobacteriati</taxon>
        <taxon>Methanobacteriota</taxon>
        <taxon>Stenosarchaea group</taxon>
        <taxon>Halobacteria</taxon>
        <taxon>Halobacteriales</taxon>
        <taxon>Haloferacaceae</taxon>
        <taxon>Halonotius</taxon>
    </lineage>
</organism>
<accession>A0A8J8PC99</accession>
<keyword evidence="2" id="KW-0812">Transmembrane</keyword>
<evidence type="ECO:0000256" key="1">
    <source>
        <dbReference type="SAM" id="MobiDB-lite"/>
    </source>
</evidence>
<comment type="caution">
    <text evidence="3">The sequence shown here is derived from an EMBL/GenBank/DDBJ whole genome shotgun (WGS) entry which is preliminary data.</text>
</comment>
<dbReference type="Proteomes" id="UP000705823">
    <property type="component" value="Unassembled WGS sequence"/>
</dbReference>
<name>A0A8J8PC99_9EURY</name>
<dbReference type="EMBL" id="RKLU01000003">
    <property type="protein sequence ID" value="TQQ80909.1"/>
    <property type="molecule type" value="Genomic_DNA"/>
</dbReference>
<proteinExistence type="predicted"/>
<evidence type="ECO:0000256" key="2">
    <source>
        <dbReference type="SAM" id="Phobius"/>
    </source>
</evidence>
<sequence length="115" mass="13140">MIYFIAMVLALVLLIFIIISIYALALEARTERKQNPNETQTLQVDCPYCGYENENGILNKHVFELQDGDDRVFAYKMTCKACNSDYYRKGTFWGADTDSWTRKTPPGDGSPVINE</sequence>
<evidence type="ECO:0000313" key="4">
    <source>
        <dbReference type="Proteomes" id="UP000705823"/>
    </source>
</evidence>
<reference evidence="3" key="1">
    <citation type="submission" date="2019-02" db="EMBL/GenBank/DDBJ databases">
        <title>Halonotius sp. a new haloarchaeum isolated from saline soil.</title>
        <authorList>
            <person name="Duran-Viseras A."/>
            <person name="Sanchez-Porro C."/>
            <person name="Ventosa A."/>
        </authorList>
    </citation>
    <scope>NUCLEOTIDE SEQUENCE</scope>
    <source>
        <strain evidence="3">F15B</strain>
    </source>
</reference>
<keyword evidence="2" id="KW-1133">Transmembrane helix</keyword>
<protein>
    <submittedName>
        <fullName evidence="3">Uncharacterized protein</fullName>
    </submittedName>
</protein>
<keyword evidence="2" id="KW-0472">Membrane</keyword>
<dbReference type="RefSeq" id="WP_142979471.1">
    <property type="nucleotide sequence ID" value="NZ_RKLU01000003.1"/>
</dbReference>
<feature type="region of interest" description="Disordered" evidence="1">
    <location>
        <begin position="94"/>
        <end position="115"/>
    </location>
</feature>
<feature type="transmembrane region" description="Helical" evidence="2">
    <location>
        <begin position="6"/>
        <end position="25"/>
    </location>
</feature>
<keyword evidence="4" id="KW-1185">Reference proteome</keyword>
<dbReference type="AlphaFoldDB" id="A0A8J8PC99"/>
<evidence type="ECO:0000313" key="3">
    <source>
        <dbReference type="EMBL" id="TQQ80909.1"/>
    </source>
</evidence>